<keyword evidence="4" id="KW-1185">Reference proteome</keyword>
<sequence length="181" mass="20471">MITWRRVAVDDFSLVAQWLSTPHVHRWWHHEFTAEAVERDFGASARGEEPGEDWLVFVDGEPVGLMQRSRIADYDEDLEELSAAVDVPDDAVTLDYFIGDRGQVGRGLGSRMIQWAVERTWEDHPKATAIIIPVVAANIASWRALEKAGATRIAEADMEPDNPVDEPLHYVYRFDRLAVTA</sequence>
<protein>
    <submittedName>
        <fullName evidence="3">GNAT family N-acetyltransferase</fullName>
    </submittedName>
</protein>
<dbReference type="Pfam" id="PF13523">
    <property type="entry name" value="Acetyltransf_8"/>
    <property type="match status" value="1"/>
</dbReference>
<proteinExistence type="predicted"/>
<dbReference type="InterPro" id="IPR000182">
    <property type="entry name" value="GNAT_dom"/>
</dbReference>
<organism evidence="3 4">
    <name type="scientific">Allokutzneria multivorans</name>
    <dbReference type="NCBI Taxonomy" id="1142134"/>
    <lineage>
        <taxon>Bacteria</taxon>
        <taxon>Bacillati</taxon>
        <taxon>Actinomycetota</taxon>
        <taxon>Actinomycetes</taxon>
        <taxon>Pseudonocardiales</taxon>
        <taxon>Pseudonocardiaceae</taxon>
        <taxon>Allokutzneria</taxon>
    </lineage>
</organism>
<feature type="domain" description="N-acetyltransferase" evidence="2">
    <location>
        <begin position="2"/>
        <end position="177"/>
    </location>
</feature>
<comment type="caution">
    <text evidence="3">The sequence shown here is derived from an EMBL/GenBank/DDBJ whole genome shotgun (WGS) entry which is preliminary data.</text>
</comment>
<keyword evidence="1" id="KW-0046">Antibiotic resistance</keyword>
<dbReference type="RefSeq" id="WP_344876325.1">
    <property type="nucleotide sequence ID" value="NZ_BAABAL010000012.1"/>
</dbReference>
<dbReference type="PANTHER" id="PTHR31438">
    <property type="entry name" value="LYSINE N-ACYLTRANSFERASE C17G9.06C-RELATED"/>
    <property type="match status" value="1"/>
</dbReference>
<gene>
    <name evidence="3" type="ORF">GCM10022247_36830</name>
</gene>
<dbReference type="EMBL" id="BAABAL010000012">
    <property type="protein sequence ID" value="GAA4011117.1"/>
    <property type="molecule type" value="Genomic_DNA"/>
</dbReference>
<evidence type="ECO:0000259" key="2">
    <source>
        <dbReference type="PROSITE" id="PS51186"/>
    </source>
</evidence>
<dbReference type="PANTHER" id="PTHR31438:SF1">
    <property type="entry name" value="LYSINE N-ACYLTRANSFERASE C17G9.06C-RELATED"/>
    <property type="match status" value="1"/>
</dbReference>
<dbReference type="InterPro" id="IPR016181">
    <property type="entry name" value="Acyl_CoA_acyltransferase"/>
</dbReference>
<evidence type="ECO:0000313" key="3">
    <source>
        <dbReference type="EMBL" id="GAA4011117.1"/>
    </source>
</evidence>
<reference evidence="4" key="1">
    <citation type="journal article" date="2019" name="Int. J. Syst. Evol. Microbiol.">
        <title>The Global Catalogue of Microorganisms (GCM) 10K type strain sequencing project: providing services to taxonomists for standard genome sequencing and annotation.</title>
        <authorList>
            <consortium name="The Broad Institute Genomics Platform"/>
            <consortium name="The Broad Institute Genome Sequencing Center for Infectious Disease"/>
            <person name="Wu L."/>
            <person name="Ma J."/>
        </authorList>
    </citation>
    <scope>NUCLEOTIDE SEQUENCE [LARGE SCALE GENOMIC DNA]</scope>
    <source>
        <strain evidence="4">JCM 17342</strain>
    </source>
</reference>
<evidence type="ECO:0000256" key="1">
    <source>
        <dbReference type="ARBA" id="ARBA00023251"/>
    </source>
</evidence>
<dbReference type="Gene3D" id="3.40.630.30">
    <property type="match status" value="1"/>
</dbReference>
<dbReference type="PROSITE" id="PS51186">
    <property type="entry name" value="GNAT"/>
    <property type="match status" value="1"/>
</dbReference>
<accession>A0ABP7SFM4</accession>
<evidence type="ECO:0000313" key="4">
    <source>
        <dbReference type="Proteomes" id="UP001501747"/>
    </source>
</evidence>
<dbReference type="SUPFAM" id="SSF55729">
    <property type="entry name" value="Acyl-CoA N-acyltransferases (Nat)"/>
    <property type="match status" value="1"/>
</dbReference>
<name>A0ABP7SFM4_9PSEU</name>
<dbReference type="Proteomes" id="UP001501747">
    <property type="component" value="Unassembled WGS sequence"/>
</dbReference>